<feature type="transmembrane region" description="Helical" evidence="14">
    <location>
        <begin position="159"/>
        <end position="177"/>
    </location>
</feature>
<evidence type="ECO:0000256" key="3">
    <source>
        <dbReference type="ARBA" id="ARBA00012438"/>
    </source>
</evidence>
<feature type="transmembrane region" description="Helical" evidence="14">
    <location>
        <begin position="6"/>
        <end position="30"/>
    </location>
</feature>
<dbReference type="PANTHER" id="PTHR45436:SF5">
    <property type="entry name" value="SENSOR HISTIDINE KINASE TRCS"/>
    <property type="match status" value="1"/>
</dbReference>
<dbReference type="SUPFAM" id="SSF47384">
    <property type="entry name" value="Homodimeric domain of signal transducing histidine kinase"/>
    <property type="match status" value="1"/>
</dbReference>
<dbReference type="CDD" id="cd00082">
    <property type="entry name" value="HisKA"/>
    <property type="match status" value="1"/>
</dbReference>
<evidence type="ECO:0000256" key="5">
    <source>
        <dbReference type="ARBA" id="ARBA00022553"/>
    </source>
</evidence>
<evidence type="ECO:0000259" key="15">
    <source>
        <dbReference type="PROSITE" id="PS50109"/>
    </source>
</evidence>
<feature type="domain" description="HAMP" evidence="16">
    <location>
        <begin position="179"/>
        <end position="231"/>
    </location>
</feature>
<dbReference type="Pfam" id="PF02518">
    <property type="entry name" value="HATPase_c"/>
    <property type="match status" value="1"/>
</dbReference>
<dbReference type="FunFam" id="1.10.287.130:FF:000001">
    <property type="entry name" value="Two-component sensor histidine kinase"/>
    <property type="match status" value="1"/>
</dbReference>
<evidence type="ECO:0000313" key="18">
    <source>
        <dbReference type="Proteomes" id="UP000564644"/>
    </source>
</evidence>
<dbReference type="SMART" id="SM00387">
    <property type="entry name" value="HATPase_c"/>
    <property type="match status" value="1"/>
</dbReference>
<dbReference type="InterPro" id="IPR036890">
    <property type="entry name" value="HATPase_C_sf"/>
</dbReference>
<dbReference type="InterPro" id="IPR005467">
    <property type="entry name" value="His_kinase_dom"/>
</dbReference>
<dbReference type="InterPro" id="IPR050428">
    <property type="entry name" value="TCS_sensor_his_kinase"/>
</dbReference>
<keyword evidence="13 14" id="KW-0472">Membrane</keyword>
<dbReference type="SMART" id="SM00388">
    <property type="entry name" value="HisKA"/>
    <property type="match status" value="1"/>
</dbReference>
<dbReference type="GO" id="GO:0005524">
    <property type="term" value="F:ATP binding"/>
    <property type="evidence" value="ECO:0007669"/>
    <property type="project" value="UniProtKB-KW"/>
</dbReference>
<evidence type="ECO:0000256" key="4">
    <source>
        <dbReference type="ARBA" id="ARBA00022475"/>
    </source>
</evidence>
<keyword evidence="11 14" id="KW-1133">Transmembrane helix</keyword>
<dbReference type="PROSITE" id="PS50109">
    <property type="entry name" value="HIS_KIN"/>
    <property type="match status" value="1"/>
</dbReference>
<protein>
    <recommendedName>
        <fullName evidence="3">histidine kinase</fullName>
        <ecNumber evidence="3">2.7.13.3</ecNumber>
    </recommendedName>
</protein>
<evidence type="ECO:0000256" key="1">
    <source>
        <dbReference type="ARBA" id="ARBA00000085"/>
    </source>
</evidence>
<dbReference type="RefSeq" id="WP_185131501.1">
    <property type="nucleotide sequence ID" value="NZ_JACJVO010000031.1"/>
</dbReference>
<keyword evidence="18" id="KW-1185">Reference proteome</keyword>
<reference evidence="17 18" key="1">
    <citation type="submission" date="2020-08" db="EMBL/GenBank/DDBJ databases">
        <title>Cohnella phylogeny.</title>
        <authorList>
            <person name="Dunlap C."/>
        </authorList>
    </citation>
    <scope>NUCLEOTIDE SEQUENCE [LARGE SCALE GENOMIC DNA]</scope>
    <source>
        <strain evidence="17 18">CBP 2801</strain>
    </source>
</reference>
<evidence type="ECO:0000256" key="14">
    <source>
        <dbReference type="SAM" id="Phobius"/>
    </source>
</evidence>
<dbReference type="Pfam" id="PF00512">
    <property type="entry name" value="HisKA"/>
    <property type="match status" value="1"/>
</dbReference>
<feature type="domain" description="Histidine kinase" evidence="15">
    <location>
        <begin position="239"/>
        <end position="452"/>
    </location>
</feature>
<gene>
    <name evidence="17" type="ORF">H7C18_23240</name>
</gene>
<proteinExistence type="predicted"/>
<evidence type="ECO:0000256" key="8">
    <source>
        <dbReference type="ARBA" id="ARBA00022741"/>
    </source>
</evidence>
<dbReference type="Gene3D" id="3.30.565.10">
    <property type="entry name" value="Histidine kinase-like ATPase, C-terminal domain"/>
    <property type="match status" value="1"/>
</dbReference>
<evidence type="ECO:0000256" key="6">
    <source>
        <dbReference type="ARBA" id="ARBA00022679"/>
    </source>
</evidence>
<evidence type="ECO:0000256" key="13">
    <source>
        <dbReference type="ARBA" id="ARBA00023136"/>
    </source>
</evidence>
<keyword evidence="4" id="KW-1003">Cell membrane</keyword>
<keyword evidence="8" id="KW-0547">Nucleotide-binding</keyword>
<evidence type="ECO:0000256" key="9">
    <source>
        <dbReference type="ARBA" id="ARBA00022777"/>
    </source>
</evidence>
<name>A0A7X0SRN1_9BACL</name>
<dbReference type="Proteomes" id="UP000564644">
    <property type="component" value="Unassembled WGS sequence"/>
</dbReference>
<keyword evidence="5" id="KW-0597">Phosphoprotein</keyword>
<dbReference type="PRINTS" id="PR00344">
    <property type="entry name" value="BCTRLSENSOR"/>
</dbReference>
<dbReference type="Gene3D" id="1.10.287.130">
    <property type="match status" value="1"/>
</dbReference>
<dbReference type="InterPro" id="IPR003660">
    <property type="entry name" value="HAMP_dom"/>
</dbReference>
<keyword evidence="12" id="KW-0902">Two-component regulatory system</keyword>
<dbReference type="EC" id="2.7.13.3" evidence="3"/>
<dbReference type="AlphaFoldDB" id="A0A7X0SRN1"/>
<accession>A0A7X0SRN1</accession>
<dbReference type="GO" id="GO:0005886">
    <property type="term" value="C:plasma membrane"/>
    <property type="evidence" value="ECO:0007669"/>
    <property type="project" value="UniProtKB-SubCell"/>
</dbReference>
<dbReference type="InterPro" id="IPR036097">
    <property type="entry name" value="HisK_dim/P_sf"/>
</dbReference>
<dbReference type="PANTHER" id="PTHR45436">
    <property type="entry name" value="SENSOR HISTIDINE KINASE YKOH"/>
    <property type="match status" value="1"/>
</dbReference>
<keyword evidence="10" id="KW-0067">ATP-binding</keyword>
<dbReference type="PROSITE" id="PS50885">
    <property type="entry name" value="HAMP"/>
    <property type="match status" value="1"/>
</dbReference>
<organism evidence="17 18">
    <name type="scientific">Cohnella zeiphila</name>
    <dbReference type="NCBI Taxonomy" id="2761120"/>
    <lineage>
        <taxon>Bacteria</taxon>
        <taxon>Bacillati</taxon>
        <taxon>Bacillota</taxon>
        <taxon>Bacilli</taxon>
        <taxon>Bacillales</taxon>
        <taxon>Paenibacillaceae</taxon>
        <taxon>Cohnella</taxon>
    </lineage>
</organism>
<dbReference type="InterPro" id="IPR003594">
    <property type="entry name" value="HATPase_dom"/>
</dbReference>
<dbReference type="SUPFAM" id="SSF55874">
    <property type="entry name" value="ATPase domain of HSP90 chaperone/DNA topoisomerase II/histidine kinase"/>
    <property type="match status" value="1"/>
</dbReference>
<evidence type="ECO:0000256" key="7">
    <source>
        <dbReference type="ARBA" id="ARBA00022692"/>
    </source>
</evidence>
<evidence type="ECO:0000259" key="16">
    <source>
        <dbReference type="PROSITE" id="PS50885"/>
    </source>
</evidence>
<dbReference type="CDD" id="cd00075">
    <property type="entry name" value="HATPase"/>
    <property type="match status" value="1"/>
</dbReference>
<comment type="subcellular location">
    <subcellularLocation>
        <location evidence="2">Cell membrane</location>
        <topology evidence="2">Multi-pass membrane protein</topology>
    </subcellularLocation>
</comment>
<evidence type="ECO:0000256" key="12">
    <source>
        <dbReference type="ARBA" id="ARBA00023012"/>
    </source>
</evidence>
<comment type="caution">
    <text evidence="17">The sequence shown here is derived from an EMBL/GenBank/DDBJ whole genome shotgun (WGS) entry which is preliminary data.</text>
</comment>
<dbReference type="InterPro" id="IPR003661">
    <property type="entry name" value="HisK_dim/P_dom"/>
</dbReference>
<evidence type="ECO:0000256" key="10">
    <source>
        <dbReference type="ARBA" id="ARBA00022840"/>
    </source>
</evidence>
<keyword evidence="9 17" id="KW-0418">Kinase</keyword>
<keyword evidence="7 14" id="KW-0812">Transmembrane</keyword>
<comment type="catalytic activity">
    <reaction evidence="1">
        <text>ATP + protein L-histidine = ADP + protein N-phospho-L-histidine.</text>
        <dbReference type="EC" id="2.7.13.3"/>
    </reaction>
</comment>
<evidence type="ECO:0000256" key="2">
    <source>
        <dbReference type="ARBA" id="ARBA00004651"/>
    </source>
</evidence>
<dbReference type="Gene3D" id="6.10.340.10">
    <property type="match status" value="1"/>
</dbReference>
<dbReference type="GO" id="GO:0000155">
    <property type="term" value="F:phosphorelay sensor kinase activity"/>
    <property type="evidence" value="ECO:0007669"/>
    <property type="project" value="InterPro"/>
</dbReference>
<dbReference type="InterPro" id="IPR004358">
    <property type="entry name" value="Sig_transdc_His_kin-like_C"/>
</dbReference>
<dbReference type="EMBL" id="JACJVO010000031">
    <property type="protein sequence ID" value="MBB6733844.1"/>
    <property type="molecule type" value="Genomic_DNA"/>
</dbReference>
<sequence>MKLLHQINLAFGLLLVVVLGVAAVLIHFVLMDHFMVSQRQELRSIGTTVASTLSLQASQTAGTASTASSLEAALAVPLDVEAYLVDTQGQVLKSTASTLTAAKAGALQGTMASSTLKEITTGNSGSYIASVSTVPQGTLTLLTPVSKVKAIERELMGRLLIVLGVGGIVALLLSVLITRRLILPLAKLREELKKVRERQFGEVALVKAGGEIGAVSRAVHELAGELDRYSRAQKQFFQNASHELKTPLMSIAGYAEGIRDGVFEGESSRKGLDIILSESGRLTKIVTEMTLLAKLDSEEDIFQTSAVAIREIVTEAIERMNPLLAAKGLSLRTIYRGAAQTQGLVVQADRDKLLQALLNVLSNAARYAKETIVIEAAIESGQVLLTVADDGKGIPDGLLPYLFHRFVKGKDGETGLGLAISRAIVERCGGRITASNRAAGGAVISLSFPRAA</sequence>
<evidence type="ECO:0000313" key="17">
    <source>
        <dbReference type="EMBL" id="MBB6733844.1"/>
    </source>
</evidence>
<evidence type="ECO:0000256" key="11">
    <source>
        <dbReference type="ARBA" id="ARBA00022989"/>
    </source>
</evidence>
<keyword evidence="6" id="KW-0808">Transferase</keyword>